<evidence type="ECO:0000313" key="3">
    <source>
        <dbReference type="EMBL" id="KFD60258.1"/>
    </source>
</evidence>
<dbReference type="AlphaFoldDB" id="A0A085MSR2"/>
<feature type="compositionally biased region" description="Polar residues" evidence="1">
    <location>
        <begin position="83"/>
        <end position="102"/>
    </location>
</feature>
<keyword evidence="4" id="KW-1185">Reference proteome</keyword>
<sequence length="133" mass="14578">MQLGPCLKVNVAPWEDGRWANFAWDQAEGVNCIAELHPAEKYVDVIEMERLCDASNSDHQAARTGVKGSGIDQNDLARPRQAIRSSIATKSRSNEWTPAAVQTATGSNCVAKRLTKSSLETIKDMKAVDNVHK</sequence>
<dbReference type="Proteomes" id="UP000030758">
    <property type="component" value="Unassembled WGS sequence"/>
</dbReference>
<accession>A0A085MSR2</accession>
<dbReference type="EMBL" id="KL367681">
    <property type="protein sequence ID" value="KFD60258.1"/>
    <property type="molecule type" value="Genomic_DNA"/>
</dbReference>
<feature type="non-terminal residue" evidence="3">
    <location>
        <position position="133"/>
    </location>
</feature>
<proteinExistence type="predicted"/>
<reference evidence="3 4" key="1">
    <citation type="journal article" date="2014" name="Nat. Genet.">
        <title>Genome and transcriptome of the porcine whipworm Trichuris suis.</title>
        <authorList>
            <person name="Jex A.R."/>
            <person name="Nejsum P."/>
            <person name="Schwarz E.M."/>
            <person name="Hu L."/>
            <person name="Young N.D."/>
            <person name="Hall R.S."/>
            <person name="Korhonen P.K."/>
            <person name="Liao S."/>
            <person name="Thamsborg S."/>
            <person name="Xia J."/>
            <person name="Xu P."/>
            <person name="Wang S."/>
            <person name="Scheerlinck J.P."/>
            <person name="Hofmann A."/>
            <person name="Sternberg P.W."/>
            <person name="Wang J."/>
            <person name="Gasser R.B."/>
        </authorList>
    </citation>
    <scope>NUCLEOTIDE SEQUENCE [LARGE SCALE GENOMIC DNA]</scope>
    <source>
        <strain evidence="3">DCEP-RM93F</strain>
        <strain evidence="2">DCEP-RM93M</strain>
    </source>
</reference>
<evidence type="ECO:0000313" key="4">
    <source>
        <dbReference type="Proteomes" id="UP000030764"/>
    </source>
</evidence>
<feature type="region of interest" description="Disordered" evidence="1">
    <location>
        <begin position="62"/>
        <end position="102"/>
    </location>
</feature>
<evidence type="ECO:0000313" key="2">
    <source>
        <dbReference type="EMBL" id="KFD46282.1"/>
    </source>
</evidence>
<name>A0A085MSR2_9BILA</name>
<dbReference type="EMBL" id="KL363381">
    <property type="protein sequence ID" value="KFD46282.1"/>
    <property type="molecule type" value="Genomic_DNA"/>
</dbReference>
<evidence type="ECO:0000256" key="1">
    <source>
        <dbReference type="SAM" id="MobiDB-lite"/>
    </source>
</evidence>
<organism evidence="3">
    <name type="scientific">Trichuris suis</name>
    <name type="common">pig whipworm</name>
    <dbReference type="NCBI Taxonomy" id="68888"/>
    <lineage>
        <taxon>Eukaryota</taxon>
        <taxon>Metazoa</taxon>
        <taxon>Ecdysozoa</taxon>
        <taxon>Nematoda</taxon>
        <taxon>Enoplea</taxon>
        <taxon>Dorylaimia</taxon>
        <taxon>Trichinellida</taxon>
        <taxon>Trichuridae</taxon>
        <taxon>Trichuris</taxon>
    </lineage>
</organism>
<protein>
    <submittedName>
        <fullName evidence="3">Uncharacterized protein</fullName>
    </submittedName>
</protein>
<gene>
    <name evidence="2" type="ORF">M513_12843</name>
    <name evidence="3" type="ORF">M514_12843</name>
</gene>
<dbReference type="Proteomes" id="UP000030764">
    <property type="component" value="Unassembled WGS sequence"/>
</dbReference>